<accession>A0ABY7FQY2</accession>
<evidence type="ECO:0000313" key="3">
    <source>
        <dbReference type="Proteomes" id="UP001164746"/>
    </source>
</evidence>
<evidence type="ECO:0000256" key="1">
    <source>
        <dbReference type="SAM" id="MobiDB-lite"/>
    </source>
</evidence>
<evidence type="ECO:0008006" key="4">
    <source>
        <dbReference type="Google" id="ProtNLM"/>
    </source>
</evidence>
<feature type="compositionally biased region" description="Low complexity" evidence="1">
    <location>
        <begin position="443"/>
        <end position="463"/>
    </location>
</feature>
<protein>
    <recommendedName>
        <fullName evidence="4">CABIT domain-containing protein</fullName>
    </recommendedName>
</protein>
<feature type="region of interest" description="Disordered" evidence="1">
    <location>
        <begin position="339"/>
        <end position="487"/>
    </location>
</feature>
<gene>
    <name evidence="2" type="ORF">MAR_037383</name>
</gene>
<organism evidence="2 3">
    <name type="scientific">Mya arenaria</name>
    <name type="common">Soft-shell clam</name>
    <dbReference type="NCBI Taxonomy" id="6604"/>
    <lineage>
        <taxon>Eukaryota</taxon>
        <taxon>Metazoa</taxon>
        <taxon>Spiralia</taxon>
        <taxon>Lophotrochozoa</taxon>
        <taxon>Mollusca</taxon>
        <taxon>Bivalvia</taxon>
        <taxon>Autobranchia</taxon>
        <taxon>Heteroconchia</taxon>
        <taxon>Euheterodonta</taxon>
        <taxon>Imparidentia</taxon>
        <taxon>Neoheterodontei</taxon>
        <taxon>Myida</taxon>
        <taxon>Myoidea</taxon>
        <taxon>Myidae</taxon>
        <taxon>Mya</taxon>
    </lineage>
</organism>
<keyword evidence="3" id="KW-1185">Reference proteome</keyword>
<sequence length="583" mass="66461">MRIKSNKTKTRISRKSKMAATLDDSISYGLKETLNHVLKREKFPVIVRVCEDFINTTMGGRAVMHAGEELLITGRQTVELGRVRVLDVLDEEAARKAHNDDFVAERGMFVGEEYLLPIKVPCKLKFVQRPGKRRRYATVSQLIEDMPRRLRVNEDVMSVPPGGAGHNTLVPRGTVLNLKRVFTCEGVQNLQCTFGTQNVSFKESMRVNFTAVDDDSEYTLAYIQKSNILPSVFEFICPKQSEVVHFENDIASSTLTTVEGPLELIAIIQANVLVCWKREQKMQDQKKRIKRKKTMFHSIHEDIRKFFLKKHDIKDIIHLNNGANAKHKAEKHTTVFKHHLPPALPSEQDSDSGDEYNYPDMDGVMAEIPKPTPRPRQQLPTDKSNGNRSDDSDSPGDYEIPELPTENTPKISASARSRQPPPRTTRSIYQRKAPPLPKPETPLSPRTKASSSSGSVESRSPDSPDLYYSPVNPFENNEFADSSPNDQQKSEYIKFSKRDMINILQADQTEEDFYKLTVIQLSHLMYYCSLKHIATVCYDHSLDGEFFRGMDLEIILTDEPFNAVSMHVTKFRRIMSGWRPTLE</sequence>
<evidence type="ECO:0000313" key="2">
    <source>
        <dbReference type="EMBL" id="WAR23714.1"/>
    </source>
</evidence>
<reference evidence="2" key="1">
    <citation type="submission" date="2022-11" db="EMBL/GenBank/DDBJ databases">
        <title>Centuries of genome instability and evolution in soft-shell clam transmissible cancer (bioRxiv).</title>
        <authorList>
            <person name="Hart S.F.M."/>
            <person name="Yonemitsu M.A."/>
            <person name="Giersch R.M."/>
            <person name="Beal B.F."/>
            <person name="Arriagada G."/>
            <person name="Davis B.W."/>
            <person name="Ostrander E.A."/>
            <person name="Goff S.P."/>
            <person name="Metzger M.J."/>
        </authorList>
    </citation>
    <scope>NUCLEOTIDE SEQUENCE</scope>
    <source>
        <strain evidence="2">MELC-2E11</strain>
        <tissue evidence="2">Siphon/mantle</tissue>
    </source>
</reference>
<proteinExistence type="predicted"/>
<dbReference type="EMBL" id="CP111024">
    <property type="protein sequence ID" value="WAR23714.1"/>
    <property type="molecule type" value="Genomic_DNA"/>
</dbReference>
<name>A0ABY7FQY2_MYAAR</name>
<dbReference type="Proteomes" id="UP001164746">
    <property type="component" value="Chromosome 13"/>
</dbReference>
<feature type="compositionally biased region" description="Polar residues" evidence="1">
    <location>
        <begin position="378"/>
        <end position="387"/>
    </location>
</feature>